<sequence>MTDIAATRYRLMIGAASFADARAALGIADLLAQSMASELVGVLMEDTEVTSLFASPGRRIVTIGGSVVAAPSVARLRAALDNDARAFRKALGAIARQHKRAWSVRRQTGELVAGLCKVAGERDLLLLGQAHPSKGVGRVIVIAPPTGVPQRMAGLGRTLAETLRARLATVSLDSDAGADAVGMSWADETELLRWLSRIRAAAVIVDLSAGPFTTVQQLRQVVDVARCPVLVLGLAADRRSGSVAPGDEGRQAE</sequence>
<gene>
    <name evidence="1" type="ORF">ILP92_13265</name>
</gene>
<name>A0A934IIU5_9RHOB</name>
<reference evidence="1" key="1">
    <citation type="submission" date="2020-12" db="EMBL/GenBank/DDBJ databases">
        <title>Bacterial taxonomy.</title>
        <authorList>
            <person name="Pan X."/>
        </authorList>
    </citation>
    <scope>NUCLEOTIDE SEQUENCE</scope>
    <source>
        <strain evidence="1">KCTC 52957</strain>
    </source>
</reference>
<proteinExistence type="predicted"/>
<dbReference type="Proteomes" id="UP000642488">
    <property type="component" value="Unassembled WGS sequence"/>
</dbReference>
<protein>
    <submittedName>
        <fullName evidence="1">Uncharacterized protein</fullName>
    </submittedName>
</protein>
<comment type="caution">
    <text evidence="1">The sequence shown here is derived from an EMBL/GenBank/DDBJ whole genome shotgun (WGS) entry which is preliminary data.</text>
</comment>
<keyword evidence="2" id="KW-1185">Reference proteome</keyword>
<evidence type="ECO:0000313" key="1">
    <source>
        <dbReference type="EMBL" id="MBJ3763721.1"/>
    </source>
</evidence>
<organism evidence="1 2">
    <name type="scientific">Palleronia pontilimi</name>
    <dbReference type="NCBI Taxonomy" id="1964209"/>
    <lineage>
        <taxon>Bacteria</taxon>
        <taxon>Pseudomonadati</taxon>
        <taxon>Pseudomonadota</taxon>
        <taxon>Alphaproteobacteria</taxon>
        <taxon>Rhodobacterales</taxon>
        <taxon>Roseobacteraceae</taxon>
        <taxon>Palleronia</taxon>
    </lineage>
</organism>
<dbReference type="EMBL" id="JAEKPD010000013">
    <property type="protein sequence ID" value="MBJ3763721.1"/>
    <property type="molecule type" value="Genomic_DNA"/>
</dbReference>
<dbReference type="RefSeq" id="WP_198916892.1">
    <property type="nucleotide sequence ID" value="NZ_JAEKPD010000013.1"/>
</dbReference>
<dbReference type="AlphaFoldDB" id="A0A934IIU5"/>
<accession>A0A934IIU5</accession>
<evidence type="ECO:0000313" key="2">
    <source>
        <dbReference type="Proteomes" id="UP000642488"/>
    </source>
</evidence>